<feature type="domain" description="Blue (type 1) copper" evidence="4">
    <location>
        <begin position="54"/>
        <end position="150"/>
    </location>
</feature>
<dbReference type="GO" id="GO:0005507">
    <property type="term" value="F:copper ion binding"/>
    <property type="evidence" value="ECO:0007669"/>
    <property type="project" value="InterPro"/>
</dbReference>
<dbReference type="InterPro" id="IPR052953">
    <property type="entry name" value="Ser-rich/MCO-related"/>
</dbReference>
<accession>A0A4S8LRV9</accession>
<keyword evidence="2" id="KW-0186">Copper</keyword>
<keyword evidence="6" id="KW-1185">Reference proteome</keyword>
<dbReference type="OrthoDB" id="1921208at2759"/>
<dbReference type="Proteomes" id="UP000297245">
    <property type="component" value="Unassembled WGS sequence"/>
</dbReference>
<keyword evidence="3" id="KW-0732">Signal</keyword>
<sequence length="234" mass="23359">MIFSTFLALSAIPSLAYAQYGGYGGGPTTPTSSAAASAPSAPADTAGHMNINVAPNGQFMFSPNNITAPVGTLVTFWFPTLNNGPHSVTQSSFADPCTFLQANSSSNAPAGFDSGLQSATTFTINVTDDQPIWFHCKQILHCGMGMVGSINAPTNGTNTFQAFLSAASAIGSNEKTETDNGPVISGVHGVAVSSPTPSAPSGSGSGSSGALTLSASTSLSIVLGIVAGGAMIFA</sequence>
<dbReference type="Pfam" id="PF00127">
    <property type="entry name" value="Copper-bind"/>
    <property type="match status" value="1"/>
</dbReference>
<feature type="signal peptide" evidence="3">
    <location>
        <begin position="1"/>
        <end position="18"/>
    </location>
</feature>
<proteinExistence type="predicted"/>
<dbReference type="CDD" id="cd00920">
    <property type="entry name" value="Cupredoxin"/>
    <property type="match status" value="1"/>
</dbReference>
<dbReference type="Gene3D" id="2.60.40.420">
    <property type="entry name" value="Cupredoxins - blue copper proteins"/>
    <property type="match status" value="1"/>
</dbReference>
<protein>
    <recommendedName>
        <fullName evidence="4">Blue (type 1) copper domain-containing protein</fullName>
    </recommendedName>
</protein>
<feature type="chain" id="PRO_5020198210" description="Blue (type 1) copper domain-containing protein" evidence="3">
    <location>
        <begin position="19"/>
        <end position="234"/>
    </location>
</feature>
<dbReference type="InterPro" id="IPR008972">
    <property type="entry name" value="Cupredoxin"/>
</dbReference>
<dbReference type="EMBL" id="ML179291">
    <property type="protein sequence ID" value="THU92011.1"/>
    <property type="molecule type" value="Genomic_DNA"/>
</dbReference>
<dbReference type="PANTHER" id="PTHR34883">
    <property type="entry name" value="SERINE-RICH PROTEIN, PUTATIVE-RELATED-RELATED"/>
    <property type="match status" value="1"/>
</dbReference>
<evidence type="ECO:0000313" key="5">
    <source>
        <dbReference type="EMBL" id="THU92011.1"/>
    </source>
</evidence>
<dbReference type="InterPro" id="IPR000923">
    <property type="entry name" value="BlueCu_1"/>
</dbReference>
<evidence type="ECO:0000313" key="6">
    <source>
        <dbReference type="Proteomes" id="UP000297245"/>
    </source>
</evidence>
<name>A0A4S8LRV9_DENBC</name>
<gene>
    <name evidence="5" type="ORF">K435DRAFT_829739</name>
</gene>
<organism evidence="5 6">
    <name type="scientific">Dendrothele bispora (strain CBS 962.96)</name>
    <dbReference type="NCBI Taxonomy" id="1314807"/>
    <lineage>
        <taxon>Eukaryota</taxon>
        <taxon>Fungi</taxon>
        <taxon>Dikarya</taxon>
        <taxon>Basidiomycota</taxon>
        <taxon>Agaricomycotina</taxon>
        <taxon>Agaricomycetes</taxon>
        <taxon>Agaricomycetidae</taxon>
        <taxon>Agaricales</taxon>
        <taxon>Agaricales incertae sedis</taxon>
        <taxon>Dendrothele</taxon>
    </lineage>
</organism>
<evidence type="ECO:0000256" key="2">
    <source>
        <dbReference type="ARBA" id="ARBA00023008"/>
    </source>
</evidence>
<dbReference type="AlphaFoldDB" id="A0A4S8LRV9"/>
<dbReference type="SUPFAM" id="SSF49503">
    <property type="entry name" value="Cupredoxins"/>
    <property type="match status" value="1"/>
</dbReference>
<evidence type="ECO:0000256" key="3">
    <source>
        <dbReference type="SAM" id="SignalP"/>
    </source>
</evidence>
<evidence type="ECO:0000256" key="1">
    <source>
        <dbReference type="ARBA" id="ARBA00022723"/>
    </source>
</evidence>
<evidence type="ECO:0000259" key="4">
    <source>
        <dbReference type="Pfam" id="PF00127"/>
    </source>
</evidence>
<dbReference type="GO" id="GO:0009055">
    <property type="term" value="F:electron transfer activity"/>
    <property type="evidence" value="ECO:0007669"/>
    <property type="project" value="InterPro"/>
</dbReference>
<reference evidence="5 6" key="1">
    <citation type="journal article" date="2019" name="Nat. Ecol. Evol.">
        <title>Megaphylogeny resolves global patterns of mushroom evolution.</title>
        <authorList>
            <person name="Varga T."/>
            <person name="Krizsan K."/>
            <person name="Foldi C."/>
            <person name="Dima B."/>
            <person name="Sanchez-Garcia M."/>
            <person name="Sanchez-Ramirez S."/>
            <person name="Szollosi G.J."/>
            <person name="Szarkandi J.G."/>
            <person name="Papp V."/>
            <person name="Albert L."/>
            <person name="Andreopoulos W."/>
            <person name="Angelini C."/>
            <person name="Antonin V."/>
            <person name="Barry K.W."/>
            <person name="Bougher N.L."/>
            <person name="Buchanan P."/>
            <person name="Buyck B."/>
            <person name="Bense V."/>
            <person name="Catcheside P."/>
            <person name="Chovatia M."/>
            <person name="Cooper J."/>
            <person name="Damon W."/>
            <person name="Desjardin D."/>
            <person name="Finy P."/>
            <person name="Geml J."/>
            <person name="Haridas S."/>
            <person name="Hughes K."/>
            <person name="Justo A."/>
            <person name="Karasinski D."/>
            <person name="Kautmanova I."/>
            <person name="Kiss B."/>
            <person name="Kocsube S."/>
            <person name="Kotiranta H."/>
            <person name="LaButti K.M."/>
            <person name="Lechner B.E."/>
            <person name="Liimatainen K."/>
            <person name="Lipzen A."/>
            <person name="Lukacs Z."/>
            <person name="Mihaltcheva S."/>
            <person name="Morgado L.N."/>
            <person name="Niskanen T."/>
            <person name="Noordeloos M.E."/>
            <person name="Ohm R.A."/>
            <person name="Ortiz-Santana B."/>
            <person name="Ovrebo C."/>
            <person name="Racz N."/>
            <person name="Riley R."/>
            <person name="Savchenko A."/>
            <person name="Shiryaev A."/>
            <person name="Soop K."/>
            <person name="Spirin V."/>
            <person name="Szebenyi C."/>
            <person name="Tomsovsky M."/>
            <person name="Tulloss R.E."/>
            <person name="Uehling J."/>
            <person name="Grigoriev I.V."/>
            <person name="Vagvolgyi C."/>
            <person name="Papp T."/>
            <person name="Martin F.M."/>
            <person name="Miettinen O."/>
            <person name="Hibbett D.S."/>
            <person name="Nagy L.G."/>
        </authorList>
    </citation>
    <scope>NUCLEOTIDE SEQUENCE [LARGE SCALE GENOMIC DNA]</scope>
    <source>
        <strain evidence="5 6">CBS 962.96</strain>
    </source>
</reference>
<keyword evidence="1" id="KW-0479">Metal-binding</keyword>
<dbReference type="PANTHER" id="PTHR34883:SF15">
    <property type="entry name" value="EXTRACELLULAR SERINE-RICH PROTEIN"/>
    <property type="match status" value="1"/>
</dbReference>